<reference evidence="1 2" key="1">
    <citation type="journal article" date="2021" name="Plant Biotechnol. J.">
        <title>Multi-omics assisted identification of the key and species-specific regulatory components of drought-tolerant mechanisms in Gossypium stocksii.</title>
        <authorList>
            <person name="Yu D."/>
            <person name="Ke L."/>
            <person name="Zhang D."/>
            <person name="Wu Y."/>
            <person name="Sun Y."/>
            <person name="Mei J."/>
            <person name="Sun J."/>
            <person name="Sun Y."/>
        </authorList>
    </citation>
    <scope>NUCLEOTIDE SEQUENCE [LARGE SCALE GENOMIC DNA]</scope>
    <source>
        <strain evidence="2">cv. E1</strain>
        <tissue evidence="1">Leaf</tissue>
    </source>
</reference>
<name>A0A9D3URI8_9ROSI</name>
<evidence type="ECO:0000313" key="1">
    <source>
        <dbReference type="EMBL" id="KAH1056112.1"/>
    </source>
</evidence>
<organism evidence="1 2">
    <name type="scientific">Gossypium stocksii</name>
    <dbReference type="NCBI Taxonomy" id="47602"/>
    <lineage>
        <taxon>Eukaryota</taxon>
        <taxon>Viridiplantae</taxon>
        <taxon>Streptophyta</taxon>
        <taxon>Embryophyta</taxon>
        <taxon>Tracheophyta</taxon>
        <taxon>Spermatophyta</taxon>
        <taxon>Magnoliopsida</taxon>
        <taxon>eudicotyledons</taxon>
        <taxon>Gunneridae</taxon>
        <taxon>Pentapetalae</taxon>
        <taxon>rosids</taxon>
        <taxon>malvids</taxon>
        <taxon>Malvales</taxon>
        <taxon>Malvaceae</taxon>
        <taxon>Malvoideae</taxon>
        <taxon>Gossypium</taxon>
    </lineage>
</organism>
<keyword evidence="2" id="KW-1185">Reference proteome</keyword>
<dbReference type="OrthoDB" id="10401008at2759"/>
<protein>
    <submittedName>
        <fullName evidence="1">Uncharacterized protein</fullName>
    </submittedName>
</protein>
<accession>A0A9D3URI8</accession>
<proteinExistence type="predicted"/>
<gene>
    <name evidence="1" type="ORF">J1N35_034177</name>
</gene>
<dbReference type="EMBL" id="JAIQCV010000010">
    <property type="protein sequence ID" value="KAH1056112.1"/>
    <property type="molecule type" value="Genomic_DNA"/>
</dbReference>
<dbReference type="AlphaFoldDB" id="A0A9D3URI8"/>
<dbReference type="Proteomes" id="UP000828251">
    <property type="component" value="Unassembled WGS sequence"/>
</dbReference>
<sequence length="99" mass="11386">MWRHIIRQDNICLISDRSKGLLVTIRLAILMPKMGLRKAKKTEAGHVYVEAIQKAMAINSRREQKMNAELCSCNLETFRVQGYINRRSGLPPRSYAVDL</sequence>
<comment type="caution">
    <text evidence="1">The sequence shown here is derived from an EMBL/GenBank/DDBJ whole genome shotgun (WGS) entry which is preliminary data.</text>
</comment>
<evidence type="ECO:0000313" key="2">
    <source>
        <dbReference type="Proteomes" id="UP000828251"/>
    </source>
</evidence>